<dbReference type="RefSeq" id="WP_323075799.1">
    <property type="nucleotide sequence ID" value="NZ_CBCSKM010000024.1"/>
</dbReference>
<sequence>MVEDIVIVPLTAEDREEACRLFEQTIPEAFAAEGLGHLIEDIREEIEGKIQLVDAALGAAPGFDSRGDGPQAVESPVFFLAAKIAREVVGIISFGPCGKEIRECTQHALDDVGELGSLYVLSAYQGQGIGSALIEAMAKALRERGIERFCLDSGYKRAQQKWLRKFGEPYAVAKDYWGPGQDHMVWLCQVEDYVVRR</sequence>
<feature type="domain" description="N-acetyltransferase" evidence="1">
    <location>
        <begin position="5"/>
        <end position="191"/>
    </location>
</feature>
<dbReference type="CDD" id="cd04301">
    <property type="entry name" value="NAT_SF"/>
    <property type="match status" value="1"/>
</dbReference>
<dbReference type="EMBL" id="JAYERP010000001">
    <property type="protein sequence ID" value="MEA3568387.1"/>
    <property type="molecule type" value="Genomic_DNA"/>
</dbReference>
<keyword evidence="3" id="KW-1185">Reference proteome</keyword>
<dbReference type="InterPro" id="IPR016181">
    <property type="entry name" value="Acyl_CoA_acyltransferase"/>
</dbReference>
<dbReference type="Gene3D" id="3.40.630.30">
    <property type="match status" value="1"/>
</dbReference>
<evidence type="ECO:0000313" key="3">
    <source>
        <dbReference type="Proteomes" id="UP001292216"/>
    </source>
</evidence>
<name>A0ABU5PF29_9BACL</name>
<keyword evidence="2" id="KW-0808">Transferase</keyword>
<reference evidence="2 3" key="1">
    <citation type="submission" date="2023-12" db="EMBL/GenBank/DDBJ databases">
        <title>Whole genome sequencing of Paenibacillus phoenicis isolated from the Phoenix Mars Lander spacecraft assembly facility.</title>
        <authorList>
            <person name="Garcia A."/>
            <person name="Venkateswaran K."/>
        </authorList>
    </citation>
    <scope>NUCLEOTIDE SEQUENCE [LARGE SCALE GENOMIC DNA]</scope>
    <source>
        <strain evidence="2 3">3PO2SA</strain>
    </source>
</reference>
<gene>
    <name evidence="2" type="ORF">U9M73_00040</name>
</gene>
<organism evidence="2 3">
    <name type="scientific">Paenibacillus phoenicis</name>
    <dbReference type="NCBI Taxonomy" id="554117"/>
    <lineage>
        <taxon>Bacteria</taxon>
        <taxon>Bacillati</taxon>
        <taxon>Bacillota</taxon>
        <taxon>Bacilli</taxon>
        <taxon>Bacillales</taxon>
        <taxon>Paenibacillaceae</taxon>
        <taxon>Paenibacillus</taxon>
    </lineage>
</organism>
<dbReference type="GO" id="GO:0016746">
    <property type="term" value="F:acyltransferase activity"/>
    <property type="evidence" value="ECO:0007669"/>
    <property type="project" value="UniProtKB-KW"/>
</dbReference>
<dbReference type="InterPro" id="IPR000182">
    <property type="entry name" value="GNAT_dom"/>
</dbReference>
<proteinExistence type="predicted"/>
<dbReference type="EC" id="2.3.1.-" evidence="2"/>
<dbReference type="Pfam" id="PF00583">
    <property type="entry name" value="Acetyltransf_1"/>
    <property type="match status" value="1"/>
</dbReference>
<evidence type="ECO:0000313" key="2">
    <source>
        <dbReference type="EMBL" id="MEA3568387.1"/>
    </source>
</evidence>
<dbReference type="SUPFAM" id="SSF55729">
    <property type="entry name" value="Acyl-CoA N-acyltransferases (Nat)"/>
    <property type="match status" value="1"/>
</dbReference>
<dbReference type="PROSITE" id="PS51186">
    <property type="entry name" value="GNAT"/>
    <property type="match status" value="1"/>
</dbReference>
<dbReference type="Proteomes" id="UP001292216">
    <property type="component" value="Unassembled WGS sequence"/>
</dbReference>
<comment type="caution">
    <text evidence="2">The sequence shown here is derived from an EMBL/GenBank/DDBJ whole genome shotgun (WGS) entry which is preliminary data.</text>
</comment>
<evidence type="ECO:0000259" key="1">
    <source>
        <dbReference type="PROSITE" id="PS51186"/>
    </source>
</evidence>
<accession>A0ABU5PF29</accession>
<keyword evidence="2" id="KW-0012">Acyltransferase</keyword>
<protein>
    <submittedName>
        <fullName evidence="2">GNAT family N-acetyltransferase</fullName>
        <ecNumber evidence="2">2.3.1.-</ecNumber>
    </submittedName>
</protein>